<feature type="compositionally biased region" description="Basic and acidic residues" evidence="1">
    <location>
        <begin position="22"/>
        <end position="48"/>
    </location>
</feature>
<comment type="caution">
    <text evidence="2">The sequence shown here is derived from an EMBL/GenBank/DDBJ whole genome shotgun (WGS) entry which is preliminary data.</text>
</comment>
<accession>A0A2I0IFL8</accession>
<proteinExistence type="predicted"/>
<evidence type="ECO:0000256" key="1">
    <source>
        <dbReference type="SAM" id="MobiDB-lite"/>
    </source>
</evidence>
<evidence type="ECO:0000313" key="3">
    <source>
        <dbReference type="Proteomes" id="UP000233551"/>
    </source>
</evidence>
<reference evidence="2 3" key="1">
    <citation type="submission" date="2017-11" db="EMBL/GenBank/DDBJ databases">
        <title>De-novo sequencing of pomegranate (Punica granatum L.) genome.</title>
        <authorList>
            <person name="Akparov Z."/>
            <person name="Amiraslanov A."/>
            <person name="Hajiyeva S."/>
            <person name="Abbasov M."/>
            <person name="Kaur K."/>
            <person name="Hamwieh A."/>
            <person name="Solovyev V."/>
            <person name="Salamov A."/>
            <person name="Braich B."/>
            <person name="Kosarev P."/>
            <person name="Mahmoud A."/>
            <person name="Hajiyev E."/>
            <person name="Babayeva S."/>
            <person name="Izzatullayeva V."/>
            <person name="Mammadov A."/>
            <person name="Mammadov A."/>
            <person name="Sharifova S."/>
            <person name="Ojaghi J."/>
            <person name="Eynullazada K."/>
            <person name="Bayramov B."/>
            <person name="Abdulazimova A."/>
            <person name="Shahmuradov I."/>
        </authorList>
    </citation>
    <scope>NUCLEOTIDE SEQUENCE [LARGE SCALE GENOMIC DNA]</scope>
    <source>
        <strain evidence="3">cv. AG2017</strain>
        <tissue evidence="2">Leaf</tissue>
    </source>
</reference>
<gene>
    <name evidence="2" type="ORF">CRG98_036817</name>
</gene>
<organism evidence="2 3">
    <name type="scientific">Punica granatum</name>
    <name type="common">Pomegranate</name>
    <dbReference type="NCBI Taxonomy" id="22663"/>
    <lineage>
        <taxon>Eukaryota</taxon>
        <taxon>Viridiplantae</taxon>
        <taxon>Streptophyta</taxon>
        <taxon>Embryophyta</taxon>
        <taxon>Tracheophyta</taxon>
        <taxon>Spermatophyta</taxon>
        <taxon>Magnoliopsida</taxon>
        <taxon>eudicotyledons</taxon>
        <taxon>Gunneridae</taxon>
        <taxon>Pentapetalae</taxon>
        <taxon>rosids</taxon>
        <taxon>malvids</taxon>
        <taxon>Myrtales</taxon>
        <taxon>Lythraceae</taxon>
        <taxon>Punica</taxon>
    </lineage>
</organism>
<protein>
    <submittedName>
        <fullName evidence="2">Uncharacterized protein</fullName>
    </submittedName>
</protein>
<name>A0A2I0IFL8_PUNGR</name>
<keyword evidence="3" id="KW-1185">Reference proteome</keyword>
<dbReference type="Proteomes" id="UP000233551">
    <property type="component" value="Unassembled WGS sequence"/>
</dbReference>
<feature type="region of interest" description="Disordered" evidence="1">
    <location>
        <begin position="1"/>
        <end position="55"/>
    </location>
</feature>
<dbReference type="EMBL" id="PGOL01003130">
    <property type="protein sequence ID" value="PKI42801.1"/>
    <property type="molecule type" value="Genomic_DNA"/>
</dbReference>
<dbReference type="AlphaFoldDB" id="A0A2I0IFL8"/>
<evidence type="ECO:0000313" key="2">
    <source>
        <dbReference type="EMBL" id="PKI42801.1"/>
    </source>
</evidence>
<sequence length="140" mass="15776">MATTMVADMDWGRWSNGSSRASLEERPTPETKGIGERMVGEERGGESRSRKRLKKRLNRPRISWNSISKNILNSILIALILSNFWDGGGSLRRDHRQLLVLPMSKGNVGSAMYLDRSQPSVFKRDGSRHHMFKVVGILGP</sequence>